<dbReference type="AlphaFoldDB" id="A0A2T1A6M5"/>
<keyword evidence="1" id="KW-0812">Transmembrane</keyword>
<proteinExistence type="predicted"/>
<dbReference type="RefSeq" id="WP_106347293.1">
    <property type="nucleotide sequence ID" value="NZ_PVUE01000001.1"/>
</dbReference>
<keyword evidence="1" id="KW-0472">Membrane</keyword>
<feature type="transmembrane region" description="Helical" evidence="1">
    <location>
        <begin position="12"/>
        <end position="39"/>
    </location>
</feature>
<protein>
    <submittedName>
        <fullName evidence="2">Uncharacterized protein</fullName>
    </submittedName>
</protein>
<reference evidence="2 3" key="1">
    <citation type="submission" date="2018-03" db="EMBL/GenBank/DDBJ databases">
        <title>Genomic Encyclopedia of Archaeal and Bacterial Type Strains, Phase II (KMG-II): from individual species to whole genera.</title>
        <authorList>
            <person name="Goeker M."/>
        </authorList>
    </citation>
    <scope>NUCLEOTIDE SEQUENCE [LARGE SCALE GENOMIC DNA]</scope>
    <source>
        <strain evidence="2 3">DSM 100065</strain>
    </source>
</reference>
<comment type="caution">
    <text evidence="2">The sequence shown here is derived from an EMBL/GenBank/DDBJ whole genome shotgun (WGS) entry which is preliminary data.</text>
</comment>
<gene>
    <name evidence="2" type="ORF">CLV47_101388</name>
</gene>
<keyword evidence="1" id="KW-1133">Transmembrane helix</keyword>
<evidence type="ECO:0000313" key="3">
    <source>
        <dbReference type="Proteomes" id="UP000237752"/>
    </source>
</evidence>
<sequence>MSPKRSIHRDRTDIWSTIAFFFGGIGAIIGCFVAILASVRHQGDAITWGLAIASVGVALVAFADAIDIRAARVWRAARVKRDREHSSSR</sequence>
<dbReference type="PROSITE" id="PS51257">
    <property type="entry name" value="PROKAR_LIPOPROTEIN"/>
    <property type="match status" value="1"/>
</dbReference>
<keyword evidence="3" id="KW-1185">Reference proteome</keyword>
<accession>A0A2T1A6M5</accession>
<dbReference type="Proteomes" id="UP000237752">
    <property type="component" value="Unassembled WGS sequence"/>
</dbReference>
<dbReference type="EMBL" id="PVUE01000001">
    <property type="protein sequence ID" value="PRZ44262.1"/>
    <property type="molecule type" value="Genomic_DNA"/>
</dbReference>
<feature type="transmembrane region" description="Helical" evidence="1">
    <location>
        <begin position="45"/>
        <end position="66"/>
    </location>
</feature>
<evidence type="ECO:0000256" key="1">
    <source>
        <dbReference type="SAM" id="Phobius"/>
    </source>
</evidence>
<name>A0A2T1A6M5_9ACTN</name>
<evidence type="ECO:0000313" key="2">
    <source>
        <dbReference type="EMBL" id="PRZ44262.1"/>
    </source>
</evidence>
<organism evidence="2 3">
    <name type="scientific">Antricoccus suffuscus</name>
    <dbReference type="NCBI Taxonomy" id="1629062"/>
    <lineage>
        <taxon>Bacteria</taxon>
        <taxon>Bacillati</taxon>
        <taxon>Actinomycetota</taxon>
        <taxon>Actinomycetes</taxon>
        <taxon>Geodermatophilales</taxon>
        <taxon>Antricoccaceae</taxon>
        <taxon>Antricoccus</taxon>
    </lineage>
</organism>